<protein>
    <recommendedName>
        <fullName evidence="4">Lipoprotein</fullName>
    </recommendedName>
</protein>
<keyword evidence="3" id="KW-1185">Reference proteome</keyword>
<evidence type="ECO:0000313" key="3">
    <source>
        <dbReference type="Proteomes" id="UP000478740"/>
    </source>
</evidence>
<evidence type="ECO:0000313" key="2">
    <source>
        <dbReference type="EMBL" id="MTH64761.1"/>
    </source>
</evidence>
<sequence length="87" mass="9125">MLRYLAPAALLAASGCTDVKRAYETPPVAVSTAQGAVTCQLYTPNAVLWDRALSKPATMSDADANRQCRAEGELRRGKSGTGSPDPS</sequence>
<reference evidence="2 3" key="1">
    <citation type="submission" date="2019-11" db="EMBL/GenBank/DDBJ databases">
        <authorList>
            <person name="Dong K."/>
        </authorList>
    </citation>
    <scope>NUCLEOTIDE SEQUENCE [LARGE SCALE GENOMIC DNA]</scope>
    <source>
        <strain evidence="2 3">DK608</strain>
    </source>
</reference>
<proteinExistence type="predicted"/>
<feature type="region of interest" description="Disordered" evidence="1">
    <location>
        <begin position="57"/>
        <end position="87"/>
    </location>
</feature>
<organism evidence="2 3">
    <name type="scientific">Paracoccus shanxieyensis</name>
    <dbReference type="NCBI Taxonomy" id="2675752"/>
    <lineage>
        <taxon>Bacteria</taxon>
        <taxon>Pseudomonadati</taxon>
        <taxon>Pseudomonadota</taxon>
        <taxon>Alphaproteobacteria</taxon>
        <taxon>Rhodobacterales</taxon>
        <taxon>Paracoccaceae</taxon>
        <taxon>Paracoccus</taxon>
    </lineage>
</organism>
<dbReference type="EMBL" id="WMII01000009">
    <property type="protein sequence ID" value="MTH64761.1"/>
    <property type="molecule type" value="Genomic_DNA"/>
</dbReference>
<name>A0A6L6IYR2_9RHOB</name>
<dbReference type="RefSeq" id="WP_155044653.1">
    <property type="nucleotide sequence ID" value="NZ_WMIH01000009.1"/>
</dbReference>
<dbReference type="AlphaFoldDB" id="A0A6L6IYR2"/>
<feature type="compositionally biased region" description="Basic and acidic residues" evidence="1">
    <location>
        <begin position="63"/>
        <end position="76"/>
    </location>
</feature>
<accession>A0A6L6IYR2</accession>
<dbReference type="PROSITE" id="PS51257">
    <property type="entry name" value="PROKAR_LIPOPROTEIN"/>
    <property type="match status" value="1"/>
</dbReference>
<comment type="caution">
    <text evidence="2">The sequence shown here is derived from an EMBL/GenBank/DDBJ whole genome shotgun (WGS) entry which is preliminary data.</text>
</comment>
<gene>
    <name evidence="2" type="ORF">GL284_10820</name>
</gene>
<evidence type="ECO:0008006" key="4">
    <source>
        <dbReference type="Google" id="ProtNLM"/>
    </source>
</evidence>
<dbReference type="Proteomes" id="UP000478740">
    <property type="component" value="Unassembled WGS sequence"/>
</dbReference>
<evidence type="ECO:0000256" key="1">
    <source>
        <dbReference type="SAM" id="MobiDB-lite"/>
    </source>
</evidence>